<dbReference type="VEuPathDB" id="VectorBase:RPRC008368"/>
<dbReference type="Proteomes" id="UP000015103">
    <property type="component" value="Unassembled WGS sequence"/>
</dbReference>
<organism evidence="1 2">
    <name type="scientific">Rhodnius prolixus</name>
    <name type="common">Triatomid bug</name>
    <dbReference type="NCBI Taxonomy" id="13249"/>
    <lineage>
        <taxon>Eukaryota</taxon>
        <taxon>Metazoa</taxon>
        <taxon>Ecdysozoa</taxon>
        <taxon>Arthropoda</taxon>
        <taxon>Hexapoda</taxon>
        <taxon>Insecta</taxon>
        <taxon>Pterygota</taxon>
        <taxon>Neoptera</taxon>
        <taxon>Paraneoptera</taxon>
        <taxon>Hemiptera</taxon>
        <taxon>Heteroptera</taxon>
        <taxon>Panheteroptera</taxon>
        <taxon>Cimicomorpha</taxon>
        <taxon>Reduviidae</taxon>
        <taxon>Triatominae</taxon>
        <taxon>Rhodnius</taxon>
    </lineage>
</organism>
<keyword evidence="2" id="KW-1185">Reference proteome</keyword>
<dbReference type="AlphaFoldDB" id="T1HWE8"/>
<reference evidence="1" key="1">
    <citation type="submission" date="2015-05" db="UniProtKB">
        <authorList>
            <consortium name="EnsemblMetazoa"/>
        </authorList>
    </citation>
    <scope>IDENTIFICATION</scope>
</reference>
<dbReference type="EMBL" id="ACPB03021905">
    <property type="status" value="NOT_ANNOTATED_CDS"/>
    <property type="molecule type" value="Genomic_DNA"/>
</dbReference>
<sequence>VALKNTYESTKANKGDSTKDLVSNFLNEDVKTFNNKTQLHSQQSSRTSDISPLENLENEECLETWLTSMKSYSSTIKLSSTMEKCEIENSVITLEKLYTDVLNKTFSIFINIPPLISELIPCLRGNSSVLNQLK</sequence>
<dbReference type="EnsemblMetazoa" id="RPRC008368-RA">
    <property type="protein sequence ID" value="RPRC008368-PA"/>
    <property type="gene ID" value="RPRC008368"/>
</dbReference>
<name>T1HWE8_RHOPR</name>
<dbReference type="InParanoid" id="T1HWE8"/>
<protein>
    <submittedName>
        <fullName evidence="1">Uncharacterized protein</fullName>
    </submittedName>
</protein>
<evidence type="ECO:0000313" key="2">
    <source>
        <dbReference type="Proteomes" id="UP000015103"/>
    </source>
</evidence>
<accession>T1HWE8</accession>
<evidence type="ECO:0000313" key="1">
    <source>
        <dbReference type="EnsemblMetazoa" id="RPRC008368-PA"/>
    </source>
</evidence>
<dbReference type="HOGENOM" id="CLU_1901526_0_0_1"/>
<proteinExistence type="predicted"/>